<sequence length="134" mass="16119">MFVKTKNSFGRDPLDIAICRSDLLENPRWREEGLPNPHCWLVSRLFEDAYMSGECTPIYHEARRIWWEAYWRKMDRYKAGKPFFESYMVSDGKLEHIKDSEFVLNNIIVEGFRLVPEEAKAYTVKLYKELFRKE</sequence>
<dbReference type="EMBL" id="DSEU01000060">
    <property type="protein sequence ID" value="HEM67673.1"/>
    <property type="molecule type" value="Genomic_DNA"/>
</dbReference>
<protein>
    <submittedName>
        <fullName evidence="1">Uncharacterized protein</fullName>
    </submittedName>
</protein>
<proteinExistence type="predicted"/>
<comment type="caution">
    <text evidence="1">The sequence shown here is derived from an EMBL/GenBank/DDBJ whole genome shotgun (WGS) entry which is preliminary data.</text>
</comment>
<dbReference type="AlphaFoldDB" id="A0A7J2U5X9"/>
<name>A0A7J2U5X9_9CREN</name>
<evidence type="ECO:0000313" key="1">
    <source>
        <dbReference type="EMBL" id="HEM67673.1"/>
    </source>
</evidence>
<organism evidence="1">
    <name type="scientific">Ignisphaera aggregans</name>
    <dbReference type="NCBI Taxonomy" id="334771"/>
    <lineage>
        <taxon>Archaea</taxon>
        <taxon>Thermoproteota</taxon>
        <taxon>Thermoprotei</taxon>
        <taxon>Desulfurococcales</taxon>
        <taxon>Desulfurococcaceae</taxon>
        <taxon>Ignisphaera</taxon>
    </lineage>
</organism>
<gene>
    <name evidence="1" type="ORF">ENO26_08975</name>
</gene>
<accession>A0A7J2U5X9</accession>
<reference evidence="1" key="1">
    <citation type="journal article" date="2020" name="mSystems">
        <title>Genome- and Community-Level Interaction Insights into Carbon Utilization and Element Cycling Functions of Hydrothermarchaeota in Hydrothermal Sediment.</title>
        <authorList>
            <person name="Zhou Z."/>
            <person name="Liu Y."/>
            <person name="Xu W."/>
            <person name="Pan J."/>
            <person name="Luo Z.H."/>
            <person name="Li M."/>
        </authorList>
    </citation>
    <scope>NUCLEOTIDE SEQUENCE [LARGE SCALE GENOMIC DNA]</scope>
    <source>
        <strain evidence="1">SpSt-125</strain>
    </source>
</reference>